<evidence type="ECO:0000256" key="1">
    <source>
        <dbReference type="SAM" id="MobiDB-lite"/>
    </source>
</evidence>
<keyword evidence="2" id="KW-0496">Mitochondrion</keyword>
<protein>
    <submittedName>
        <fullName evidence="2">Uncharacterized protein</fullName>
    </submittedName>
</protein>
<feature type="region of interest" description="Disordered" evidence="1">
    <location>
        <begin position="1"/>
        <end position="25"/>
    </location>
</feature>
<organism evidence="2 3">
    <name type="scientific">Ziziphus jujuba var. spinosa</name>
    <dbReference type="NCBI Taxonomy" id="714518"/>
    <lineage>
        <taxon>Eukaryota</taxon>
        <taxon>Viridiplantae</taxon>
        <taxon>Streptophyta</taxon>
        <taxon>Embryophyta</taxon>
        <taxon>Tracheophyta</taxon>
        <taxon>Spermatophyta</taxon>
        <taxon>Magnoliopsida</taxon>
        <taxon>eudicotyledons</taxon>
        <taxon>Gunneridae</taxon>
        <taxon>Pentapetalae</taxon>
        <taxon>rosids</taxon>
        <taxon>fabids</taxon>
        <taxon>Rosales</taxon>
        <taxon>Rhamnaceae</taxon>
        <taxon>Paliureae</taxon>
        <taxon>Ziziphus</taxon>
    </lineage>
</organism>
<dbReference type="AlphaFoldDB" id="A0A978UA63"/>
<proteinExistence type="predicted"/>
<comment type="caution">
    <text evidence="2">The sequence shown here is derived from an EMBL/GenBank/DDBJ whole genome shotgun (WGS) entry which is preliminary data.</text>
</comment>
<accession>A0A978UA63</accession>
<name>A0A978UA63_ZIZJJ</name>
<sequence length="295" mass="33059">MLFAKKRQRATKEDAPESAQGQISSRRTVLTCRRLLSQGSAGEERSYSHSMEMFAFGMKMDEQALEPGTDEIRGKHGTGFFFLSVKTVDFSFANECPDSIRSIMGFLARRKNSGAFDQDVLAGLSLESEPLCVRRLSTQSNSRAPIKEKVFAWAHHLMQNLFHNHHPSPITSHFKLFDSSGRGSLLYKGIPASEAGRAFNTEMHYSIWKGLSLVGKEKNPLFKGKARRESKINRQNPFPADGTLRLGLIPSQTRIRKSALELQINQNNNKYKKRNGFSCPSFPINQSPISGTSLC</sequence>
<geneLocation type="mitochondrion" evidence="2"/>
<evidence type="ECO:0000313" key="3">
    <source>
        <dbReference type="Proteomes" id="UP000813462"/>
    </source>
</evidence>
<evidence type="ECO:0000313" key="2">
    <source>
        <dbReference type="EMBL" id="KAH7511593.1"/>
    </source>
</evidence>
<gene>
    <name evidence="2" type="ORF">FEM48_ZijujMtG0001200</name>
</gene>
<dbReference type="EMBL" id="JAEACU010000014">
    <property type="protein sequence ID" value="KAH7511593.1"/>
    <property type="molecule type" value="Genomic_DNA"/>
</dbReference>
<reference evidence="2" key="1">
    <citation type="journal article" date="2021" name="Front. Plant Sci.">
        <title>Chromosome-Scale Genome Assembly for Chinese Sour Jujube and Insights Into Its Genome Evolution and Domestication Signature.</title>
        <authorList>
            <person name="Shen L.-Y."/>
            <person name="Luo H."/>
            <person name="Wang X.-L."/>
            <person name="Wang X.-M."/>
            <person name="Qiu X.-J."/>
            <person name="Liu H."/>
            <person name="Zhou S.-S."/>
            <person name="Jia K.-H."/>
            <person name="Nie S."/>
            <person name="Bao Y.-T."/>
            <person name="Zhang R.-G."/>
            <person name="Yun Q.-Z."/>
            <person name="Chai Y.-H."/>
            <person name="Lu J.-Y."/>
            <person name="Li Y."/>
            <person name="Zhao S.-W."/>
            <person name="Mao J.-F."/>
            <person name="Jia S.-G."/>
            <person name="Mao Y.-M."/>
        </authorList>
    </citation>
    <scope>NUCLEOTIDE SEQUENCE</scope>
    <source>
        <strain evidence="2">AT0</strain>
        <tissue evidence="2">Leaf</tissue>
    </source>
</reference>
<dbReference type="Proteomes" id="UP000813462">
    <property type="component" value="Unassembled WGS sequence"/>
</dbReference>